<gene>
    <name evidence="2" type="ORF">IMSHALPRED_008979</name>
</gene>
<proteinExistence type="predicted"/>
<dbReference type="AlphaFoldDB" id="A0A8H3FZ62"/>
<sequence length="92" mass="10678">MNDAMWNEVQGQVLDSDEERKDGWDNAELRICTAPVDDHNNWMLRVEVGSAERTKDVSDSEQIRRVRLLAKRVIGDEETKLSRAEKDKLHID</sequence>
<name>A0A8H3FZ62_9LECA</name>
<comment type="caution">
    <text evidence="2">The sequence shown here is derived from an EMBL/GenBank/DDBJ whole genome shotgun (WGS) entry which is preliminary data.</text>
</comment>
<reference evidence="2" key="1">
    <citation type="submission" date="2021-03" db="EMBL/GenBank/DDBJ databases">
        <authorList>
            <person name="Tagirdzhanova G."/>
        </authorList>
    </citation>
    <scope>NUCLEOTIDE SEQUENCE</scope>
</reference>
<evidence type="ECO:0000313" key="3">
    <source>
        <dbReference type="Proteomes" id="UP000664534"/>
    </source>
</evidence>
<protein>
    <submittedName>
        <fullName evidence="2">Uncharacterized protein</fullName>
    </submittedName>
</protein>
<evidence type="ECO:0000313" key="2">
    <source>
        <dbReference type="EMBL" id="CAF9932775.1"/>
    </source>
</evidence>
<evidence type="ECO:0000256" key="1">
    <source>
        <dbReference type="SAM" id="MobiDB-lite"/>
    </source>
</evidence>
<accession>A0A8H3FZ62</accession>
<dbReference type="Proteomes" id="UP000664534">
    <property type="component" value="Unassembled WGS sequence"/>
</dbReference>
<feature type="region of interest" description="Disordered" evidence="1">
    <location>
        <begin position="1"/>
        <end position="20"/>
    </location>
</feature>
<dbReference type="EMBL" id="CAJPDT010000067">
    <property type="protein sequence ID" value="CAF9932775.1"/>
    <property type="molecule type" value="Genomic_DNA"/>
</dbReference>
<organism evidence="2 3">
    <name type="scientific">Imshaugia aleurites</name>
    <dbReference type="NCBI Taxonomy" id="172621"/>
    <lineage>
        <taxon>Eukaryota</taxon>
        <taxon>Fungi</taxon>
        <taxon>Dikarya</taxon>
        <taxon>Ascomycota</taxon>
        <taxon>Pezizomycotina</taxon>
        <taxon>Lecanoromycetes</taxon>
        <taxon>OSLEUM clade</taxon>
        <taxon>Lecanoromycetidae</taxon>
        <taxon>Lecanorales</taxon>
        <taxon>Lecanorineae</taxon>
        <taxon>Parmeliaceae</taxon>
        <taxon>Imshaugia</taxon>
    </lineage>
</organism>
<dbReference type="OrthoDB" id="5337918at2759"/>
<keyword evidence="3" id="KW-1185">Reference proteome</keyword>